<dbReference type="PROSITE" id="PS51007">
    <property type="entry name" value="CYTC"/>
    <property type="match status" value="1"/>
</dbReference>
<dbReference type="eggNOG" id="COG2010">
    <property type="taxonomic scope" value="Bacteria"/>
</dbReference>
<gene>
    <name evidence="7" type="ORF">HY30_03890</name>
</gene>
<dbReference type="PATRIC" id="fig|1280947.3.peg.1653"/>
<dbReference type="RefSeq" id="WP_051615110.1">
    <property type="nucleotide sequence ID" value="NZ_AWFG01000019.1"/>
</dbReference>
<keyword evidence="5" id="KW-0732">Signal</keyword>
<reference evidence="7 8" key="1">
    <citation type="journal article" date="2014" name="Antonie Van Leeuwenhoek">
        <title>Hyphomonas beringensis sp. nov. and Hyphomonas chukchiensis sp. nov., isolated from surface seawater of the Bering Sea and Chukchi Sea.</title>
        <authorList>
            <person name="Li C."/>
            <person name="Lai Q."/>
            <person name="Li G."/>
            <person name="Dong C."/>
            <person name="Wang J."/>
            <person name="Liao Y."/>
            <person name="Shao Z."/>
        </authorList>
    </citation>
    <scope>NUCLEOTIDE SEQUENCE [LARGE SCALE GENOMIC DNA]</scope>
    <source>
        <strain evidence="7 8">BH-BN04-4</strain>
    </source>
</reference>
<feature type="domain" description="Cytochrome c" evidence="6">
    <location>
        <begin position="42"/>
        <end position="123"/>
    </location>
</feature>
<protein>
    <recommendedName>
        <fullName evidence="6">Cytochrome c domain-containing protein</fullName>
    </recommendedName>
</protein>
<dbReference type="GO" id="GO:0009055">
    <property type="term" value="F:electron transfer activity"/>
    <property type="evidence" value="ECO:0007669"/>
    <property type="project" value="InterPro"/>
</dbReference>
<evidence type="ECO:0000313" key="7">
    <source>
        <dbReference type="EMBL" id="KCZ58890.1"/>
    </source>
</evidence>
<accession>A0A062UCW6</accession>
<evidence type="ECO:0000256" key="4">
    <source>
        <dbReference type="PROSITE-ProRule" id="PRU00433"/>
    </source>
</evidence>
<sequence length="140" mass="15286">MLHRLFKPVLLASALIAPLFVTACYDSESGLPLLEPIATDAQSIADGRQIAEAQCSNCHALDNDPKIRPEDPPPLRYILAQYNPYTLSQDFQAGIHVGHPMMPDFVFGPLGADVMLAYLVSIQQEPPEADPVPKPEPVPE</sequence>
<dbReference type="GO" id="GO:0046872">
    <property type="term" value="F:metal ion binding"/>
    <property type="evidence" value="ECO:0007669"/>
    <property type="project" value="UniProtKB-KW"/>
</dbReference>
<dbReference type="OrthoDB" id="7363829at2"/>
<evidence type="ECO:0000313" key="8">
    <source>
        <dbReference type="Proteomes" id="UP000027190"/>
    </source>
</evidence>
<keyword evidence="8" id="KW-1185">Reference proteome</keyword>
<evidence type="ECO:0000259" key="6">
    <source>
        <dbReference type="PROSITE" id="PS51007"/>
    </source>
</evidence>
<dbReference type="SUPFAM" id="SSF46626">
    <property type="entry name" value="Cytochrome c"/>
    <property type="match status" value="1"/>
</dbReference>
<organism evidence="7 8">
    <name type="scientific">Hyphomonas chukchiensis</name>
    <dbReference type="NCBI Taxonomy" id="1280947"/>
    <lineage>
        <taxon>Bacteria</taxon>
        <taxon>Pseudomonadati</taxon>
        <taxon>Pseudomonadota</taxon>
        <taxon>Alphaproteobacteria</taxon>
        <taxon>Hyphomonadales</taxon>
        <taxon>Hyphomonadaceae</taxon>
        <taxon>Hyphomonas</taxon>
    </lineage>
</organism>
<keyword evidence="1 4" id="KW-0349">Heme</keyword>
<name>A0A062UCW6_9PROT</name>
<dbReference type="Proteomes" id="UP000027190">
    <property type="component" value="Unassembled WGS sequence"/>
</dbReference>
<dbReference type="AlphaFoldDB" id="A0A062UCW6"/>
<dbReference type="PROSITE" id="PS51257">
    <property type="entry name" value="PROKAR_LIPOPROTEIN"/>
    <property type="match status" value="1"/>
</dbReference>
<dbReference type="InterPro" id="IPR009056">
    <property type="entry name" value="Cyt_c-like_dom"/>
</dbReference>
<keyword evidence="3 4" id="KW-0408">Iron</keyword>
<proteinExistence type="predicted"/>
<dbReference type="Gene3D" id="1.10.760.10">
    <property type="entry name" value="Cytochrome c-like domain"/>
    <property type="match status" value="1"/>
</dbReference>
<evidence type="ECO:0000256" key="5">
    <source>
        <dbReference type="SAM" id="SignalP"/>
    </source>
</evidence>
<keyword evidence="2 4" id="KW-0479">Metal-binding</keyword>
<dbReference type="GO" id="GO:0020037">
    <property type="term" value="F:heme binding"/>
    <property type="evidence" value="ECO:0007669"/>
    <property type="project" value="InterPro"/>
</dbReference>
<dbReference type="STRING" id="1280947.HY30_03890"/>
<evidence type="ECO:0000256" key="3">
    <source>
        <dbReference type="ARBA" id="ARBA00023004"/>
    </source>
</evidence>
<dbReference type="InterPro" id="IPR036909">
    <property type="entry name" value="Cyt_c-like_dom_sf"/>
</dbReference>
<feature type="chain" id="PRO_5001614412" description="Cytochrome c domain-containing protein" evidence="5">
    <location>
        <begin position="24"/>
        <end position="140"/>
    </location>
</feature>
<evidence type="ECO:0000256" key="1">
    <source>
        <dbReference type="ARBA" id="ARBA00022617"/>
    </source>
</evidence>
<evidence type="ECO:0000256" key="2">
    <source>
        <dbReference type="ARBA" id="ARBA00022723"/>
    </source>
</evidence>
<feature type="signal peptide" evidence="5">
    <location>
        <begin position="1"/>
        <end position="23"/>
    </location>
</feature>
<comment type="caution">
    <text evidence="7">The sequence shown here is derived from an EMBL/GenBank/DDBJ whole genome shotgun (WGS) entry which is preliminary data.</text>
</comment>
<dbReference type="EMBL" id="AWFG01000019">
    <property type="protein sequence ID" value="KCZ58890.1"/>
    <property type="molecule type" value="Genomic_DNA"/>
</dbReference>